<dbReference type="InterPro" id="IPR011991">
    <property type="entry name" value="ArsR-like_HTH"/>
</dbReference>
<evidence type="ECO:0000256" key="2">
    <source>
        <dbReference type="ARBA" id="ARBA00023125"/>
    </source>
</evidence>
<dbReference type="OrthoDB" id="9804742at2"/>
<evidence type="ECO:0000256" key="1">
    <source>
        <dbReference type="ARBA" id="ARBA00023015"/>
    </source>
</evidence>
<evidence type="ECO:0000259" key="4">
    <source>
        <dbReference type="PROSITE" id="PS50987"/>
    </source>
</evidence>
<dbReference type="PROSITE" id="PS50987">
    <property type="entry name" value="HTH_ARSR_2"/>
    <property type="match status" value="1"/>
</dbReference>
<dbReference type="SMART" id="SM00418">
    <property type="entry name" value="HTH_ARSR"/>
    <property type="match status" value="1"/>
</dbReference>
<accession>A0A4P6UXM2</accession>
<gene>
    <name evidence="5" type="ORF">E0E05_04245</name>
</gene>
<reference evidence="5 6" key="1">
    <citation type="journal article" date="2017" name="Int. J. Syst. Evol. Microbiol.">
        <title>Roseitalea porphyridii gen. nov., sp. nov., isolated from a red alga, and reclassification of Hoeflea suaedae Chung et al. 2013 as Pseudohoeflea suaedae gen. nov., comb. nov.</title>
        <authorList>
            <person name="Hyeon J.W."/>
            <person name="Jeong S.E."/>
            <person name="Baek K."/>
            <person name="Jeon C.O."/>
        </authorList>
    </citation>
    <scope>NUCLEOTIDE SEQUENCE [LARGE SCALE GENOMIC DNA]</scope>
    <source>
        <strain evidence="5 6">MA7-20</strain>
    </source>
</reference>
<dbReference type="NCBIfam" id="NF033788">
    <property type="entry name" value="HTH_metalloreg"/>
    <property type="match status" value="1"/>
</dbReference>
<name>A0A4P6UXM2_9HYPH</name>
<proteinExistence type="predicted"/>
<dbReference type="Proteomes" id="UP000293719">
    <property type="component" value="Chromosome"/>
</dbReference>
<dbReference type="RefSeq" id="WP_131615588.1">
    <property type="nucleotide sequence ID" value="NZ_CP036532.1"/>
</dbReference>
<dbReference type="CDD" id="cd00090">
    <property type="entry name" value="HTH_ARSR"/>
    <property type="match status" value="1"/>
</dbReference>
<dbReference type="Pfam" id="PF12840">
    <property type="entry name" value="HTH_20"/>
    <property type="match status" value="1"/>
</dbReference>
<evidence type="ECO:0000313" key="5">
    <source>
        <dbReference type="EMBL" id="QBK29877.1"/>
    </source>
</evidence>
<dbReference type="InterPro" id="IPR001845">
    <property type="entry name" value="HTH_ArsR_DNA-bd_dom"/>
</dbReference>
<dbReference type="GO" id="GO:0003677">
    <property type="term" value="F:DNA binding"/>
    <property type="evidence" value="ECO:0007669"/>
    <property type="project" value="UniProtKB-KW"/>
</dbReference>
<dbReference type="InterPro" id="IPR036388">
    <property type="entry name" value="WH-like_DNA-bd_sf"/>
</dbReference>
<dbReference type="GO" id="GO:0003700">
    <property type="term" value="F:DNA-binding transcription factor activity"/>
    <property type="evidence" value="ECO:0007669"/>
    <property type="project" value="InterPro"/>
</dbReference>
<evidence type="ECO:0000256" key="3">
    <source>
        <dbReference type="ARBA" id="ARBA00023163"/>
    </source>
</evidence>
<dbReference type="AlphaFoldDB" id="A0A4P6UXM2"/>
<feature type="domain" description="HTH arsR-type" evidence="4">
    <location>
        <begin position="1"/>
        <end position="95"/>
    </location>
</feature>
<dbReference type="InterPro" id="IPR051011">
    <property type="entry name" value="Metal_resp_trans_reg"/>
</dbReference>
<dbReference type="InterPro" id="IPR036390">
    <property type="entry name" value="WH_DNA-bd_sf"/>
</dbReference>
<keyword evidence="3" id="KW-0804">Transcription</keyword>
<dbReference type="PRINTS" id="PR00778">
    <property type="entry name" value="HTHARSR"/>
</dbReference>
<organism evidence="5 6">
    <name type="scientific">Roseitalea porphyridii</name>
    <dbReference type="NCBI Taxonomy" id="1852022"/>
    <lineage>
        <taxon>Bacteria</taxon>
        <taxon>Pseudomonadati</taxon>
        <taxon>Pseudomonadota</taxon>
        <taxon>Alphaproteobacteria</taxon>
        <taxon>Hyphomicrobiales</taxon>
        <taxon>Ahrensiaceae</taxon>
        <taxon>Roseitalea</taxon>
    </lineage>
</organism>
<dbReference type="PANTHER" id="PTHR43132:SF2">
    <property type="entry name" value="ARSENICAL RESISTANCE OPERON REPRESSOR ARSR-RELATED"/>
    <property type="match status" value="1"/>
</dbReference>
<protein>
    <submittedName>
        <fullName evidence="5">Transcriptional regulator</fullName>
    </submittedName>
</protein>
<dbReference type="EMBL" id="CP036532">
    <property type="protein sequence ID" value="QBK29877.1"/>
    <property type="molecule type" value="Genomic_DNA"/>
</dbReference>
<dbReference type="GeneID" id="90766497"/>
<keyword evidence="2" id="KW-0238">DNA-binding</keyword>
<sequence length="103" mass="11196">MDIEQAAQGFAAIGSEPRLEVLLLLVKAGPEGLTVGDIQARTAMAASTLAHHLRFLASAELIEQERRGRSVFNRARFDHLERLGGYLLEECCADSASDREDAA</sequence>
<keyword evidence="1" id="KW-0805">Transcription regulation</keyword>
<keyword evidence="6" id="KW-1185">Reference proteome</keyword>
<dbReference type="SUPFAM" id="SSF46785">
    <property type="entry name" value="Winged helix' DNA-binding domain"/>
    <property type="match status" value="1"/>
</dbReference>
<dbReference type="KEGG" id="rpod:E0E05_04245"/>
<dbReference type="Gene3D" id="1.10.10.10">
    <property type="entry name" value="Winged helix-like DNA-binding domain superfamily/Winged helix DNA-binding domain"/>
    <property type="match status" value="1"/>
</dbReference>
<dbReference type="PANTHER" id="PTHR43132">
    <property type="entry name" value="ARSENICAL RESISTANCE OPERON REPRESSOR ARSR-RELATED"/>
    <property type="match status" value="1"/>
</dbReference>
<evidence type="ECO:0000313" key="6">
    <source>
        <dbReference type="Proteomes" id="UP000293719"/>
    </source>
</evidence>